<name>A0A9W6YLF0_9STRA</name>
<reference evidence="2" key="1">
    <citation type="submission" date="2023-04" db="EMBL/GenBank/DDBJ databases">
        <title>Phytophthora fragariaefolia NBRC 109709.</title>
        <authorList>
            <person name="Ichikawa N."/>
            <person name="Sato H."/>
            <person name="Tonouchi N."/>
        </authorList>
    </citation>
    <scope>NUCLEOTIDE SEQUENCE</scope>
    <source>
        <strain evidence="2">NBRC 109709</strain>
    </source>
</reference>
<sequence>MRVIFAAFIAVVVLGISTDASSVVSEPSIATGPALLYSSNNMGTRSLRADKYTVENEERGALTTIVTKWKTWIKPNTMSKMEAQAIEASKNLPTGLRKLFKARGSTDSAFEVLKLKTLDTRKLYENSGLPAYVRYSELLSKVTKSKDTYGIATLQKNFIESELTLIINAGLMTNKGSLAWETAHRLRAGRFASWLDKRTKTWEVFQILKAGTNKLSDADREGWRIYVNQLNKALDDDRIAALKKR</sequence>
<keyword evidence="1" id="KW-0732">Signal</keyword>
<keyword evidence="3" id="KW-1185">Reference proteome</keyword>
<evidence type="ECO:0000256" key="1">
    <source>
        <dbReference type="SAM" id="SignalP"/>
    </source>
</evidence>
<dbReference type="AlphaFoldDB" id="A0A9W6YLF0"/>
<evidence type="ECO:0000313" key="2">
    <source>
        <dbReference type="EMBL" id="GMF66835.1"/>
    </source>
</evidence>
<gene>
    <name evidence="2" type="ORF">Pfra01_002831400</name>
</gene>
<evidence type="ECO:0000313" key="3">
    <source>
        <dbReference type="Proteomes" id="UP001165121"/>
    </source>
</evidence>
<feature type="chain" id="PRO_5040906737" evidence="1">
    <location>
        <begin position="16"/>
        <end position="245"/>
    </location>
</feature>
<protein>
    <submittedName>
        <fullName evidence="2">Unnamed protein product</fullName>
    </submittedName>
</protein>
<organism evidence="2 3">
    <name type="scientific">Phytophthora fragariaefolia</name>
    <dbReference type="NCBI Taxonomy" id="1490495"/>
    <lineage>
        <taxon>Eukaryota</taxon>
        <taxon>Sar</taxon>
        <taxon>Stramenopiles</taxon>
        <taxon>Oomycota</taxon>
        <taxon>Peronosporomycetes</taxon>
        <taxon>Peronosporales</taxon>
        <taxon>Peronosporaceae</taxon>
        <taxon>Phytophthora</taxon>
    </lineage>
</organism>
<proteinExistence type="predicted"/>
<accession>A0A9W6YLF0</accession>
<comment type="caution">
    <text evidence="2">The sequence shown here is derived from an EMBL/GenBank/DDBJ whole genome shotgun (WGS) entry which is preliminary data.</text>
</comment>
<feature type="signal peptide" evidence="1">
    <location>
        <begin position="1"/>
        <end position="15"/>
    </location>
</feature>
<dbReference type="Proteomes" id="UP001165121">
    <property type="component" value="Unassembled WGS sequence"/>
</dbReference>
<dbReference type="EMBL" id="BSXT01008766">
    <property type="protein sequence ID" value="GMF66835.1"/>
    <property type="molecule type" value="Genomic_DNA"/>
</dbReference>